<keyword evidence="3" id="KW-1185">Reference proteome</keyword>
<proteinExistence type="predicted"/>
<comment type="caution">
    <text evidence="2">The sequence shown here is derived from an EMBL/GenBank/DDBJ whole genome shotgun (WGS) entry which is preliminary data.</text>
</comment>
<dbReference type="EMBL" id="LSRL02000002">
    <property type="protein sequence ID" value="TDG52982.1"/>
    <property type="molecule type" value="Genomic_DNA"/>
</dbReference>
<sequence>MGVICPSLPHSTHRPQTAEVEATFPAFQIQSNNQAYRNMAESGISSSCATQSFGLLLLLLFLHSSRAAAMASGQSGNNNELAATGLTDQVVEQLGDNDLYNNKRAWQSLQSSWGKRSSSDPAALEMDDSIYMTGHFVPLVITDGTNTIDWNTFERWASNNQEQQLQQQQQQLQQQQQPSNSLEDGDEFNSENGMEKRAWKNMNVAWGKRRQAQGWNKFRGAWGKREPTWNNLKGMWGKRDQWQKLHAGWGKRSLNN</sequence>
<accession>A0A484BYS4</accession>
<gene>
    <name evidence="2" type="ORF">AWZ03_000525</name>
</gene>
<dbReference type="OrthoDB" id="6090360at2759"/>
<feature type="compositionally biased region" description="Low complexity" evidence="1">
    <location>
        <begin position="167"/>
        <end position="177"/>
    </location>
</feature>
<evidence type="ECO:0008006" key="4">
    <source>
        <dbReference type="Google" id="ProtNLM"/>
    </source>
</evidence>
<name>A0A484BYS4_DRONA</name>
<organism evidence="2 3">
    <name type="scientific">Drosophila navojoa</name>
    <name type="common">Fruit fly</name>
    <dbReference type="NCBI Taxonomy" id="7232"/>
    <lineage>
        <taxon>Eukaryota</taxon>
        <taxon>Metazoa</taxon>
        <taxon>Ecdysozoa</taxon>
        <taxon>Arthropoda</taxon>
        <taxon>Hexapoda</taxon>
        <taxon>Insecta</taxon>
        <taxon>Pterygota</taxon>
        <taxon>Neoptera</taxon>
        <taxon>Endopterygota</taxon>
        <taxon>Diptera</taxon>
        <taxon>Brachycera</taxon>
        <taxon>Muscomorpha</taxon>
        <taxon>Ephydroidea</taxon>
        <taxon>Drosophilidae</taxon>
        <taxon>Drosophila</taxon>
    </lineage>
</organism>
<dbReference type="Proteomes" id="UP000295192">
    <property type="component" value="Unassembled WGS sequence"/>
</dbReference>
<protein>
    <recommendedName>
        <fullName evidence="4">Allatostatins MIP</fullName>
    </recommendedName>
</protein>
<evidence type="ECO:0000313" key="3">
    <source>
        <dbReference type="Proteomes" id="UP000295192"/>
    </source>
</evidence>
<reference evidence="2 3" key="1">
    <citation type="journal article" date="2019" name="J. Hered.">
        <title>An Improved Genome Assembly for Drosophila navojoa, the Basal Species in the mojavensis Cluster.</title>
        <authorList>
            <person name="Vanderlinde T."/>
            <person name="Dupim E.G."/>
            <person name="Nazario-Yepiz N.O."/>
            <person name="Carvalho A.B."/>
        </authorList>
    </citation>
    <scope>NUCLEOTIDE SEQUENCE [LARGE SCALE GENOMIC DNA]</scope>
    <source>
        <strain evidence="2">Navoj_Jal97</strain>
        <tissue evidence="2">Whole organism</tissue>
    </source>
</reference>
<dbReference type="AlphaFoldDB" id="A0A484BYS4"/>
<evidence type="ECO:0000313" key="2">
    <source>
        <dbReference type="EMBL" id="TDG52982.1"/>
    </source>
</evidence>
<evidence type="ECO:0000256" key="1">
    <source>
        <dbReference type="SAM" id="MobiDB-lite"/>
    </source>
</evidence>
<dbReference type="STRING" id="7232.A0A484BYS4"/>
<feature type="region of interest" description="Disordered" evidence="1">
    <location>
        <begin position="167"/>
        <end position="195"/>
    </location>
</feature>